<dbReference type="PANTHER" id="PTHR13405:SF11">
    <property type="entry name" value="NUCLEAR PORE COMPLEX PROTEIN NUP133"/>
    <property type="match status" value="1"/>
</dbReference>
<sequence>MWRVQCKLPSRVSDVLQTGNAGSARGGLDAECGTAWVTHEGRVHAWALPSRAGDRSTEGGAVPDTYAEYDVAPRVAGDTSPPLVHVASADGGATLWVVAAGAASGKVAVARCDGVAGTREEMGEARLPRRENTGAAPCVTALTAMPSARGGLIAVVGCDRGELFLVECVARGTVTVTAINRRDGASGGGTPGGASTPGGGSNATYTPSKWGAAAMSSAKAALRFLTDPLAVDATETDEDAVRSLAWAGPAPGRGDATRLIALTGRRLEEWEVDRDGGGGHALVVSNRALGAVMRALRTEGDVELISAAPAPGAGVGAVVVLAAEGRRWSLHRAELCAGGGSLAVLASAVPAAGAVPSGGGARGGATVLAGGAPTDAALVVTPGGGAALFAHETLSEQMLMHDPAAGGGRVMSAAAAPSVGGWLMLTELMGVVAYSPATAAAAATPTEVEREMETEAPPPLAAVDVPIPPIDVDPAEAEAAVRAEFAAYASGSGGVPSEAGFRLRAAGALTSSLDAAASPEVVCAAPFASNSRAIVDALPKHWPGPSGPGPAVEMHLDEKARRHDMFLQWLVEAAGVYNLLSAAERERILEHGEMVAALLCVRQIHNEAAEADELEGGVGEQVGKPLELLRDAAVAAGEALQSSDAAVKGRPAAEVCYSRATGCATALLPALADGIDAHAGAESRGSLHERATALDTLSRALLGALNAAADYRRSHAPLYPPFVSSGSTAPAPRWNAGEGARRALRAAAVAAVLLRDEAARGGAPDLAAPLGSRLLAVATPLLDACAADVAAAEAGSDARAAARAEYISARNTVLPALMDAAREGGGGSGGFHGAVRPGFGVTMDAVAAVAEAHFGYEQLAEVCEAALAEAADAAAVASATARLHHHMRTLRGAPVDGEGTFATFMFERSMCHPGCSGSVGRRIAETLQNTPDEFYDELTDCLRPRPPLLWLHQLRADDYVGAASTLRGLSGTGAKGISGKGATLAERRQFLSLAKLSLLASGASSEADEIVSIDAALNLTEIQSGLLARRSGGKGDDSATPLPPLRLVESCLGEGNGGAAGSEPEDVLDAFSVFASAGGAFREANKTLLEACWRRAAAETDWEQLSELRASAGDIKYVRSLVNTPVARAARRCYQKSFAVRLGPPFDEVLTPRDVLNLLEGAIGGGDKSDAALDPIREAIGLYALVEGDDEDVVPRDSYDMDV</sequence>
<dbReference type="AlphaFoldDB" id="C1EFZ7"/>
<dbReference type="GO" id="GO:0006606">
    <property type="term" value="P:protein import into nucleus"/>
    <property type="evidence" value="ECO:0007669"/>
    <property type="project" value="TreeGrafter"/>
</dbReference>
<dbReference type="STRING" id="296587.C1EFZ7"/>
<dbReference type="InterPro" id="IPR037624">
    <property type="entry name" value="Nup133-like"/>
</dbReference>
<name>C1EFZ7_MICCC</name>
<evidence type="ECO:0000256" key="2">
    <source>
        <dbReference type="ARBA" id="ARBA00022448"/>
    </source>
</evidence>
<dbReference type="Proteomes" id="UP000002009">
    <property type="component" value="Chromosome 13"/>
</dbReference>
<evidence type="ECO:0000313" key="6">
    <source>
        <dbReference type="Proteomes" id="UP000002009"/>
    </source>
</evidence>
<dbReference type="OrthoDB" id="103454at2759"/>
<dbReference type="RefSeq" id="XP_002505430.1">
    <property type="nucleotide sequence ID" value="XM_002505384.1"/>
</dbReference>
<dbReference type="PANTHER" id="PTHR13405">
    <property type="entry name" value="NUCLEAR PORE COMPLEX PROTEIN NUP133"/>
    <property type="match status" value="1"/>
</dbReference>
<organism evidence="5 6">
    <name type="scientific">Micromonas commoda (strain RCC299 / NOUM17 / CCMP2709)</name>
    <name type="common">Picoplanktonic green alga</name>
    <dbReference type="NCBI Taxonomy" id="296587"/>
    <lineage>
        <taxon>Eukaryota</taxon>
        <taxon>Viridiplantae</taxon>
        <taxon>Chlorophyta</taxon>
        <taxon>Mamiellophyceae</taxon>
        <taxon>Mamiellales</taxon>
        <taxon>Mamiellaceae</taxon>
        <taxon>Micromonas</taxon>
    </lineage>
</organism>
<dbReference type="GO" id="GO:0017056">
    <property type="term" value="F:structural constituent of nuclear pore"/>
    <property type="evidence" value="ECO:0007669"/>
    <property type="project" value="InterPro"/>
</dbReference>
<dbReference type="Gene3D" id="1.20.58.1380">
    <property type="match status" value="1"/>
</dbReference>
<dbReference type="GeneID" id="8248607"/>
<reference evidence="5 6" key="1">
    <citation type="journal article" date="2009" name="Science">
        <title>Green evolution and dynamic adaptations revealed by genomes of the marine picoeukaryotes Micromonas.</title>
        <authorList>
            <person name="Worden A.Z."/>
            <person name="Lee J.H."/>
            <person name="Mock T."/>
            <person name="Rouze P."/>
            <person name="Simmons M.P."/>
            <person name="Aerts A.L."/>
            <person name="Allen A.E."/>
            <person name="Cuvelier M.L."/>
            <person name="Derelle E."/>
            <person name="Everett M.V."/>
            <person name="Foulon E."/>
            <person name="Grimwood J."/>
            <person name="Gundlach H."/>
            <person name="Henrissat B."/>
            <person name="Napoli C."/>
            <person name="McDonald S.M."/>
            <person name="Parker M.S."/>
            <person name="Rombauts S."/>
            <person name="Salamov A."/>
            <person name="Von Dassow P."/>
            <person name="Badger J.H."/>
            <person name="Coutinho P.M."/>
            <person name="Demir E."/>
            <person name="Dubchak I."/>
            <person name="Gentemann C."/>
            <person name="Eikrem W."/>
            <person name="Gready J.E."/>
            <person name="John U."/>
            <person name="Lanier W."/>
            <person name="Lindquist E.A."/>
            <person name="Lucas S."/>
            <person name="Mayer K.F."/>
            <person name="Moreau H."/>
            <person name="Not F."/>
            <person name="Otillar R."/>
            <person name="Panaud O."/>
            <person name="Pangilinan J."/>
            <person name="Paulsen I."/>
            <person name="Piegu B."/>
            <person name="Poliakov A."/>
            <person name="Robbens S."/>
            <person name="Schmutz J."/>
            <person name="Toulza E."/>
            <person name="Wyss T."/>
            <person name="Zelensky A."/>
            <person name="Zhou K."/>
            <person name="Armbrust E.V."/>
            <person name="Bhattacharya D."/>
            <person name="Goodenough U.W."/>
            <person name="Van de Peer Y."/>
            <person name="Grigoriev I.V."/>
        </authorList>
    </citation>
    <scope>NUCLEOTIDE SEQUENCE [LARGE SCALE GENOMIC DNA]</scope>
    <source>
        <strain evidence="6">RCC299 / NOUM17</strain>
    </source>
</reference>
<protein>
    <submittedName>
        <fullName evidence="5">Uncharacterized protein</fullName>
    </submittedName>
</protein>
<gene>
    <name evidence="5" type="ORF">MICPUN_103707</name>
</gene>
<evidence type="ECO:0000313" key="5">
    <source>
        <dbReference type="EMBL" id="ACO66688.1"/>
    </source>
</evidence>
<dbReference type="EMBL" id="CP001331">
    <property type="protein sequence ID" value="ACO66688.1"/>
    <property type="molecule type" value="Genomic_DNA"/>
</dbReference>
<proteinExistence type="predicted"/>
<comment type="subcellular location">
    <subcellularLocation>
        <location evidence="1">Nucleus</location>
    </subcellularLocation>
</comment>
<accession>C1EFZ7</accession>
<feature type="compositionally biased region" description="Gly residues" evidence="4">
    <location>
        <begin position="185"/>
        <end position="201"/>
    </location>
</feature>
<evidence type="ECO:0000256" key="4">
    <source>
        <dbReference type="SAM" id="MobiDB-lite"/>
    </source>
</evidence>
<dbReference type="KEGG" id="mis:MICPUN_103707"/>
<keyword evidence="2" id="KW-0813">Transport</keyword>
<dbReference type="GO" id="GO:0031080">
    <property type="term" value="C:nuclear pore outer ring"/>
    <property type="evidence" value="ECO:0007669"/>
    <property type="project" value="TreeGrafter"/>
</dbReference>
<dbReference type="GO" id="GO:0016973">
    <property type="term" value="P:poly(A)+ mRNA export from nucleus"/>
    <property type="evidence" value="ECO:0007669"/>
    <property type="project" value="TreeGrafter"/>
</dbReference>
<feature type="region of interest" description="Disordered" evidence="4">
    <location>
        <begin position="181"/>
        <end position="203"/>
    </location>
</feature>
<evidence type="ECO:0000256" key="1">
    <source>
        <dbReference type="ARBA" id="ARBA00004123"/>
    </source>
</evidence>
<keyword evidence="3" id="KW-0539">Nucleus</keyword>
<dbReference type="InParanoid" id="C1EFZ7"/>
<dbReference type="OMA" id="RMDASNH"/>
<dbReference type="eggNOG" id="ENOG502QSRR">
    <property type="taxonomic scope" value="Eukaryota"/>
</dbReference>
<dbReference type="GO" id="GO:0000972">
    <property type="term" value="P:transcription-dependent tethering of RNA polymerase II gene DNA at nuclear periphery"/>
    <property type="evidence" value="ECO:0007669"/>
    <property type="project" value="TreeGrafter"/>
</dbReference>
<evidence type="ECO:0000256" key="3">
    <source>
        <dbReference type="ARBA" id="ARBA00023242"/>
    </source>
</evidence>
<keyword evidence="6" id="KW-1185">Reference proteome</keyword>